<feature type="domain" description="Protein kinase" evidence="8">
    <location>
        <begin position="1"/>
        <end position="254"/>
    </location>
</feature>
<organism evidence="9 10">
    <name type="scientific">Herbihabitans rhizosphaerae</name>
    <dbReference type="NCBI Taxonomy" id="1872711"/>
    <lineage>
        <taxon>Bacteria</taxon>
        <taxon>Bacillati</taxon>
        <taxon>Actinomycetota</taxon>
        <taxon>Actinomycetes</taxon>
        <taxon>Pseudonocardiales</taxon>
        <taxon>Pseudonocardiaceae</taxon>
        <taxon>Herbihabitans</taxon>
    </lineage>
</organism>
<dbReference type="CDD" id="cd14014">
    <property type="entry name" value="STKc_PknB_like"/>
    <property type="match status" value="1"/>
</dbReference>
<evidence type="ECO:0000313" key="9">
    <source>
        <dbReference type="EMBL" id="RZS36438.1"/>
    </source>
</evidence>
<name>A0A4Q7KIQ5_9PSEU</name>
<keyword evidence="4" id="KW-0547">Nucleotide-binding</keyword>
<keyword evidence="7" id="KW-0472">Membrane</keyword>
<dbReference type="Gene3D" id="1.10.510.10">
    <property type="entry name" value="Transferase(Phosphotransferase) domain 1"/>
    <property type="match status" value="1"/>
</dbReference>
<evidence type="ECO:0000256" key="7">
    <source>
        <dbReference type="SAM" id="Phobius"/>
    </source>
</evidence>
<protein>
    <recommendedName>
        <fullName evidence="1">non-specific serine/threonine protein kinase</fullName>
        <ecNumber evidence="1">2.7.11.1</ecNumber>
    </recommendedName>
</protein>
<reference evidence="9 10" key="1">
    <citation type="submission" date="2019-02" db="EMBL/GenBank/DDBJ databases">
        <title>Genomic Encyclopedia of Type Strains, Phase IV (KMG-IV): sequencing the most valuable type-strain genomes for metagenomic binning, comparative biology and taxonomic classification.</title>
        <authorList>
            <person name="Goeker M."/>
        </authorList>
    </citation>
    <scope>NUCLEOTIDE SEQUENCE [LARGE SCALE GENOMIC DNA]</scope>
    <source>
        <strain evidence="9 10">DSM 101727</strain>
    </source>
</reference>
<evidence type="ECO:0000256" key="1">
    <source>
        <dbReference type="ARBA" id="ARBA00012513"/>
    </source>
</evidence>
<dbReference type="PANTHER" id="PTHR43289:SF6">
    <property type="entry name" value="SERINE_THREONINE-PROTEIN KINASE NEKL-3"/>
    <property type="match status" value="1"/>
</dbReference>
<keyword evidence="2" id="KW-0723">Serine/threonine-protein kinase</keyword>
<proteinExistence type="predicted"/>
<dbReference type="InterPro" id="IPR008266">
    <property type="entry name" value="Tyr_kinase_AS"/>
</dbReference>
<evidence type="ECO:0000256" key="3">
    <source>
        <dbReference type="ARBA" id="ARBA00022679"/>
    </source>
</evidence>
<evidence type="ECO:0000313" key="10">
    <source>
        <dbReference type="Proteomes" id="UP000294257"/>
    </source>
</evidence>
<feature type="transmembrane region" description="Helical" evidence="7">
    <location>
        <begin position="266"/>
        <end position="287"/>
    </location>
</feature>
<dbReference type="Proteomes" id="UP000294257">
    <property type="component" value="Unassembled WGS sequence"/>
</dbReference>
<dbReference type="GO" id="GO:0004674">
    <property type="term" value="F:protein serine/threonine kinase activity"/>
    <property type="evidence" value="ECO:0007669"/>
    <property type="project" value="UniProtKB-KW"/>
</dbReference>
<dbReference type="PROSITE" id="PS50011">
    <property type="entry name" value="PROTEIN_KINASE_DOM"/>
    <property type="match status" value="1"/>
</dbReference>
<dbReference type="GO" id="GO:0005524">
    <property type="term" value="F:ATP binding"/>
    <property type="evidence" value="ECO:0007669"/>
    <property type="project" value="UniProtKB-KW"/>
</dbReference>
<dbReference type="AlphaFoldDB" id="A0A4Q7KIQ5"/>
<dbReference type="EMBL" id="SGWQ01000007">
    <property type="protein sequence ID" value="RZS36438.1"/>
    <property type="molecule type" value="Genomic_DNA"/>
</dbReference>
<dbReference type="Pfam" id="PF00069">
    <property type="entry name" value="Pkinase"/>
    <property type="match status" value="1"/>
</dbReference>
<evidence type="ECO:0000256" key="5">
    <source>
        <dbReference type="ARBA" id="ARBA00022777"/>
    </source>
</evidence>
<gene>
    <name evidence="9" type="ORF">EV193_107119</name>
</gene>
<dbReference type="PROSITE" id="PS00109">
    <property type="entry name" value="PROTEIN_KINASE_TYR"/>
    <property type="match status" value="1"/>
</dbReference>
<evidence type="ECO:0000256" key="6">
    <source>
        <dbReference type="ARBA" id="ARBA00022840"/>
    </source>
</evidence>
<keyword evidence="7" id="KW-1133">Transmembrane helix</keyword>
<comment type="caution">
    <text evidence="9">The sequence shown here is derived from an EMBL/GenBank/DDBJ whole genome shotgun (WGS) entry which is preliminary data.</text>
</comment>
<evidence type="ECO:0000259" key="8">
    <source>
        <dbReference type="PROSITE" id="PS50011"/>
    </source>
</evidence>
<dbReference type="InterPro" id="IPR011009">
    <property type="entry name" value="Kinase-like_dom_sf"/>
</dbReference>
<keyword evidence="5 9" id="KW-0418">Kinase</keyword>
<dbReference type="SUPFAM" id="SSF56112">
    <property type="entry name" value="Protein kinase-like (PK-like)"/>
    <property type="match status" value="1"/>
</dbReference>
<keyword evidence="6" id="KW-0067">ATP-binding</keyword>
<dbReference type="PANTHER" id="PTHR43289">
    <property type="entry name" value="MITOGEN-ACTIVATED PROTEIN KINASE KINASE KINASE 20-RELATED"/>
    <property type="match status" value="1"/>
</dbReference>
<evidence type="ECO:0000256" key="4">
    <source>
        <dbReference type="ARBA" id="ARBA00022741"/>
    </source>
</evidence>
<sequence>MGVVWRATDEQSNRVVALKQARAADTETHTERGQRRLGEEARIAASLHHDNIVSFHEVVEHRGQFWLVMEHFASESLAKGLAGKRRLSPKRAAAIGAQVADALSAVHAKGVVHRDVSPGNVLVGSGGTAKLTDFGISRSVAGDVTVTATGDVVGNPGYMAPEVARGDRASAASDVFSLGATLYAAVEGGSPYGTGGQVLLLRRAGDAAITPTSRAGELGGVLAALMHPDPGRRPDAAGAAAMLREVADGRAPAVGRVRGGRRPGHIAVVAVAVVLVLVATTALVVALGGGSTPNAESAAPQVNQQMTGAAIRDPRAADACALVESLRLDRFGRTELDDDYGGFDRCDILIRLADGNEKEDVDVKVEFELPSQERARAERLGDLTLLRSLPEPKECVIDIVLTDSNRVNVTVREVGGDNPVDLCAVAEQTVAHIVGVLRGGPIPTRALPSGSLGQRKACDLVDAPVLSRVAGVDTRRPLSEFGDWRCRWLKQASGISVKVIFDRDPSIADDGRAIDVGGREGRIEVNEDGDCVVNLPYRHYRGSGGSPAVELIMIEVEGGGDPQRLCGPAVELARNAVTKLPPL</sequence>
<dbReference type="EC" id="2.7.11.1" evidence="1"/>
<accession>A0A4Q7KIQ5</accession>
<keyword evidence="7" id="KW-0812">Transmembrane</keyword>
<evidence type="ECO:0000256" key="2">
    <source>
        <dbReference type="ARBA" id="ARBA00022527"/>
    </source>
</evidence>
<keyword evidence="10" id="KW-1185">Reference proteome</keyword>
<keyword evidence="3" id="KW-0808">Transferase</keyword>
<dbReference type="OrthoDB" id="9762169at2"/>
<dbReference type="InterPro" id="IPR000719">
    <property type="entry name" value="Prot_kinase_dom"/>
</dbReference>